<dbReference type="InterPro" id="IPR051910">
    <property type="entry name" value="ComF/GntX_DNA_util-trans"/>
</dbReference>
<evidence type="ECO:0000259" key="2">
    <source>
        <dbReference type="Pfam" id="PF00156"/>
    </source>
</evidence>
<sequence>MLQSLRSLFFPESCKSCDNELLEAENMICTQCRHTLPLTDFHRYNDPAIKKVFYGRLNLEEATALFYFEKKGPVQELLHNLKYRGHKNISNFLGNWLGADLAILDNYKEIDCIVPVPIHPKKKKTRGYNQVAGFGKALATSLTATYRDDVLIKSKNTKTQVFKGRFTRSDEILDAFTVAIDNSLEGKHILLCDDILTTGATLEACALQLLEIPNIKLSIAVMAIAQ</sequence>
<name>A0A0A2H5S3_9FLAO</name>
<comment type="similarity">
    <text evidence="1">Belongs to the ComF/GntX family.</text>
</comment>
<protein>
    <submittedName>
        <fullName evidence="3">Amidophosphoribosyltransferase</fullName>
    </submittedName>
</protein>
<dbReference type="InterPro" id="IPR029057">
    <property type="entry name" value="PRTase-like"/>
</dbReference>
<keyword evidence="4" id="KW-1185">Reference proteome</keyword>
<evidence type="ECO:0000313" key="3">
    <source>
        <dbReference type="EMBL" id="KGO07990.1"/>
    </source>
</evidence>
<gene>
    <name evidence="3" type="ORF">NV36_07750</name>
</gene>
<evidence type="ECO:0000256" key="1">
    <source>
        <dbReference type="ARBA" id="ARBA00008007"/>
    </source>
</evidence>
<accession>A0A0A2H5S3</accession>
<reference evidence="3 4" key="1">
    <citation type="submission" date="2014-10" db="EMBL/GenBank/DDBJ databases">
        <title>Draft genome sequence of the proteorhodopsin-containing marine bacterium Dokdonia donghaensis.</title>
        <authorList>
            <person name="Gomez-Consarnau L."/>
            <person name="Gonzalez J.M."/>
            <person name="Riedel T."/>
            <person name="Jaenicke S."/>
            <person name="Wagner-Doebler I."/>
            <person name="Fuhrman J.A."/>
        </authorList>
    </citation>
    <scope>NUCLEOTIDE SEQUENCE [LARGE SCALE GENOMIC DNA]</scope>
    <source>
        <strain evidence="3 4">DSW-1</strain>
    </source>
</reference>
<organism evidence="3 4">
    <name type="scientific">Dokdonia donghaensis DSW-1</name>
    <dbReference type="NCBI Taxonomy" id="1300343"/>
    <lineage>
        <taxon>Bacteria</taxon>
        <taxon>Pseudomonadati</taxon>
        <taxon>Bacteroidota</taxon>
        <taxon>Flavobacteriia</taxon>
        <taxon>Flavobacteriales</taxon>
        <taxon>Flavobacteriaceae</taxon>
        <taxon>Dokdonia</taxon>
    </lineage>
</organism>
<dbReference type="CDD" id="cd06223">
    <property type="entry name" value="PRTases_typeI"/>
    <property type="match status" value="1"/>
</dbReference>
<dbReference type="InterPro" id="IPR000836">
    <property type="entry name" value="PRTase_dom"/>
</dbReference>
<dbReference type="PANTHER" id="PTHR47505:SF1">
    <property type="entry name" value="DNA UTILIZATION PROTEIN YHGH"/>
    <property type="match status" value="1"/>
</dbReference>
<feature type="domain" description="Phosphoribosyltransferase" evidence="2">
    <location>
        <begin position="134"/>
        <end position="216"/>
    </location>
</feature>
<dbReference type="OrthoDB" id="9779910at2"/>
<dbReference type="GO" id="GO:0016757">
    <property type="term" value="F:glycosyltransferase activity"/>
    <property type="evidence" value="ECO:0007669"/>
    <property type="project" value="UniProtKB-KW"/>
</dbReference>
<evidence type="ECO:0000313" key="4">
    <source>
        <dbReference type="Proteomes" id="UP000030140"/>
    </source>
</evidence>
<keyword evidence="3" id="KW-0808">Transferase</keyword>
<dbReference type="SUPFAM" id="SSF53271">
    <property type="entry name" value="PRTase-like"/>
    <property type="match status" value="1"/>
</dbReference>
<comment type="caution">
    <text evidence="3">The sequence shown here is derived from an EMBL/GenBank/DDBJ whole genome shotgun (WGS) entry which is preliminary data.</text>
</comment>
<dbReference type="Gene3D" id="3.40.50.2020">
    <property type="match status" value="1"/>
</dbReference>
<dbReference type="Proteomes" id="UP000030140">
    <property type="component" value="Unassembled WGS sequence"/>
</dbReference>
<dbReference type="PANTHER" id="PTHR47505">
    <property type="entry name" value="DNA UTILIZATION PROTEIN YHGH"/>
    <property type="match status" value="1"/>
</dbReference>
<dbReference type="AlphaFoldDB" id="A0A0A2H5S3"/>
<keyword evidence="3" id="KW-0328">Glycosyltransferase</keyword>
<dbReference type="EMBL" id="JSAQ01000001">
    <property type="protein sequence ID" value="KGO07990.1"/>
    <property type="molecule type" value="Genomic_DNA"/>
</dbReference>
<proteinExistence type="inferred from homology"/>
<dbReference type="Pfam" id="PF00156">
    <property type="entry name" value="Pribosyltran"/>
    <property type="match status" value="1"/>
</dbReference>